<comment type="similarity">
    <text evidence="1">Belongs to the DprA/Smf family.</text>
</comment>
<dbReference type="RefSeq" id="WP_146621307.1">
    <property type="nucleotide sequence ID" value="NZ_BJCC01000006.1"/>
</dbReference>
<feature type="domain" description="Smf/DprA SLOG" evidence="2">
    <location>
        <begin position="70"/>
        <end position="278"/>
    </location>
</feature>
<accession>A0A4P5P941</accession>
<dbReference type="NCBIfam" id="TIGR00732">
    <property type="entry name" value="dprA"/>
    <property type="match status" value="1"/>
</dbReference>
<evidence type="ECO:0000259" key="2">
    <source>
        <dbReference type="Pfam" id="PF02481"/>
    </source>
</evidence>
<dbReference type="InterPro" id="IPR057666">
    <property type="entry name" value="DrpA_SLOG"/>
</dbReference>
<evidence type="ECO:0000313" key="3">
    <source>
        <dbReference type="EMBL" id="GCF92814.1"/>
    </source>
</evidence>
<protein>
    <submittedName>
        <fullName evidence="3">DNA processing protein DprA</fullName>
    </submittedName>
</protein>
<gene>
    <name evidence="3" type="ORF">NRIC_07050</name>
</gene>
<dbReference type="InterPro" id="IPR003488">
    <property type="entry name" value="DprA"/>
</dbReference>
<proteinExistence type="inferred from homology"/>
<dbReference type="EMBL" id="BJCC01000006">
    <property type="protein sequence ID" value="GCF92814.1"/>
    <property type="molecule type" value="Genomic_DNA"/>
</dbReference>
<dbReference type="PANTHER" id="PTHR43022:SF1">
    <property type="entry name" value="PROTEIN SMF"/>
    <property type="match status" value="1"/>
</dbReference>
<dbReference type="SUPFAM" id="SSF102405">
    <property type="entry name" value="MCP/YpsA-like"/>
    <property type="match status" value="1"/>
</dbReference>
<reference evidence="4" key="1">
    <citation type="submission" date="2019-02" db="EMBL/GenBank/DDBJ databases">
        <title>Draft genome sequence of Enterococcus sp. Gos25-1.</title>
        <authorList>
            <person name="Tanaka N."/>
            <person name="Shiwa Y."/>
            <person name="Fujita N."/>
        </authorList>
    </citation>
    <scope>NUCLEOTIDE SEQUENCE [LARGE SCALE GENOMIC DNA]</scope>
    <source>
        <strain evidence="4">Gos25-1</strain>
    </source>
</reference>
<dbReference type="AlphaFoldDB" id="A0A4P5P941"/>
<dbReference type="Gene3D" id="3.40.50.450">
    <property type="match status" value="1"/>
</dbReference>
<evidence type="ECO:0000313" key="4">
    <source>
        <dbReference type="Proteomes" id="UP000290567"/>
    </source>
</evidence>
<dbReference type="PANTHER" id="PTHR43022">
    <property type="entry name" value="PROTEIN SMF"/>
    <property type="match status" value="1"/>
</dbReference>
<organism evidence="3 4">
    <name type="scientific">Enterococcus florum</name>
    <dbReference type="NCBI Taxonomy" id="2480627"/>
    <lineage>
        <taxon>Bacteria</taxon>
        <taxon>Bacillati</taxon>
        <taxon>Bacillota</taxon>
        <taxon>Bacilli</taxon>
        <taxon>Lactobacillales</taxon>
        <taxon>Enterococcaceae</taxon>
        <taxon>Enterococcus</taxon>
    </lineage>
</organism>
<name>A0A4P5P941_9ENTE</name>
<sequence>MDKTNFILRLSLVKGIGIATKVKIYRFVKKHDYWDLTLTEAKNFAKGKQIYDWEFWNEENLERIKQQHHYLTIESDRYPEELKQLPVPPLVLYYKGNLSLLEEKSLAIVGARAASDYGFQLIKQFMPSLIKHRFVIVSGLAKGIDSYAHQFAISSSGKTIGVIGTGLDICYPRESANLQIEMAKNHLLLSEYINGTPPSRFHFPMRNRIIAGLGQGVLVIEAKQKSGSLITAQQALDYGKEVFAVPGDVLNGRSSGCHQLIQDGALCVEKVQDIFDSFHLLKKIR</sequence>
<dbReference type="Pfam" id="PF02481">
    <property type="entry name" value="DNA_processg_A"/>
    <property type="match status" value="1"/>
</dbReference>
<dbReference type="Proteomes" id="UP000290567">
    <property type="component" value="Unassembled WGS sequence"/>
</dbReference>
<dbReference type="OrthoDB" id="9785707at2"/>
<dbReference type="GO" id="GO:0009294">
    <property type="term" value="P:DNA-mediated transformation"/>
    <property type="evidence" value="ECO:0007669"/>
    <property type="project" value="InterPro"/>
</dbReference>
<comment type="caution">
    <text evidence="3">The sequence shown here is derived from an EMBL/GenBank/DDBJ whole genome shotgun (WGS) entry which is preliminary data.</text>
</comment>
<evidence type="ECO:0000256" key="1">
    <source>
        <dbReference type="ARBA" id="ARBA00006525"/>
    </source>
</evidence>
<keyword evidence="4" id="KW-1185">Reference proteome</keyword>